<dbReference type="GO" id="GO:0008855">
    <property type="term" value="F:exodeoxyribonuclease VII activity"/>
    <property type="evidence" value="ECO:0007669"/>
    <property type="project" value="UniProtKB-UniRule"/>
</dbReference>
<dbReference type="Gene3D" id="1.10.287.1040">
    <property type="entry name" value="Exonuclease VII, small subunit"/>
    <property type="match status" value="1"/>
</dbReference>
<dbReference type="GO" id="GO:0009318">
    <property type="term" value="C:exodeoxyribonuclease VII complex"/>
    <property type="evidence" value="ECO:0007669"/>
    <property type="project" value="UniProtKB-UniRule"/>
</dbReference>
<dbReference type="Proteomes" id="UP000236151">
    <property type="component" value="Unassembled WGS sequence"/>
</dbReference>
<evidence type="ECO:0000256" key="2">
    <source>
        <dbReference type="ARBA" id="ARBA00022490"/>
    </source>
</evidence>
<proteinExistence type="inferred from homology"/>
<dbReference type="GO" id="GO:0006308">
    <property type="term" value="P:DNA catabolic process"/>
    <property type="evidence" value="ECO:0007669"/>
    <property type="project" value="UniProtKB-UniRule"/>
</dbReference>
<evidence type="ECO:0000256" key="6">
    <source>
        <dbReference type="HAMAP-Rule" id="MF_00337"/>
    </source>
</evidence>
<dbReference type="Pfam" id="PF02609">
    <property type="entry name" value="Exonuc_VII_S"/>
    <property type="match status" value="1"/>
</dbReference>
<name>A0A2K2FJ02_9CLOT</name>
<dbReference type="EMBL" id="NIOJ01000007">
    <property type="protein sequence ID" value="PNU00749.1"/>
    <property type="molecule type" value="Genomic_DNA"/>
</dbReference>
<evidence type="ECO:0000256" key="3">
    <source>
        <dbReference type="ARBA" id="ARBA00022722"/>
    </source>
</evidence>
<accession>A0A2K2FJ02</accession>
<keyword evidence="2 6" id="KW-0963">Cytoplasm</keyword>
<sequence>MSKKEKKFEEAIKELEEIVEKLEKGDLSLDESIEFFQKGIELSKYCSKRLDEIERKISLLVEDEKGRIIEEPFNVTEV</sequence>
<dbReference type="PIRSF" id="PIRSF006488">
    <property type="entry name" value="Exonuc_VII_S"/>
    <property type="match status" value="1"/>
</dbReference>
<dbReference type="KEGG" id="cthd:CDO33_06805"/>
<dbReference type="PANTHER" id="PTHR34137">
    <property type="entry name" value="EXODEOXYRIBONUCLEASE 7 SMALL SUBUNIT"/>
    <property type="match status" value="1"/>
</dbReference>
<evidence type="ECO:0000313" key="8">
    <source>
        <dbReference type="Proteomes" id="UP000236151"/>
    </source>
</evidence>
<evidence type="ECO:0000256" key="1">
    <source>
        <dbReference type="ARBA" id="ARBA00009998"/>
    </source>
</evidence>
<dbReference type="InterPro" id="IPR003761">
    <property type="entry name" value="Exonuc_VII_S"/>
</dbReference>
<dbReference type="HAMAP" id="MF_00337">
    <property type="entry name" value="Exonuc_7_S"/>
    <property type="match status" value="1"/>
</dbReference>
<evidence type="ECO:0000313" key="7">
    <source>
        <dbReference type="EMBL" id="PNU00749.1"/>
    </source>
</evidence>
<dbReference type="RefSeq" id="WP_103080583.1">
    <property type="nucleotide sequence ID" value="NZ_CP021850.1"/>
</dbReference>
<dbReference type="InterPro" id="IPR037004">
    <property type="entry name" value="Exonuc_VII_ssu_sf"/>
</dbReference>
<dbReference type="NCBIfam" id="NF002140">
    <property type="entry name" value="PRK00977.1-4"/>
    <property type="match status" value="1"/>
</dbReference>
<dbReference type="SUPFAM" id="SSF116842">
    <property type="entry name" value="XseB-like"/>
    <property type="match status" value="1"/>
</dbReference>
<keyword evidence="8" id="KW-1185">Reference proteome</keyword>
<evidence type="ECO:0000256" key="4">
    <source>
        <dbReference type="ARBA" id="ARBA00022801"/>
    </source>
</evidence>
<comment type="similarity">
    <text evidence="1 6">Belongs to the XseB family.</text>
</comment>
<keyword evidence="5 6" id="KW-0269">Exonuclease</keyword>
<comment type="catalytic activity">
    <reaction evidence="6">
        <text>Exonucleolytic cleavage in either 5'- to 3'- or 3'- to 5'-direction to yield nucleoside 5'-phosphates.</text>
        <dbReference type="EC" id="3.1.11.6"/>
    </reaction>
</comment>
<dbReference type="EC" id="3.1.11.6" evidence="6"/>
<protein>
    <recommendedName>
        <fullName evidence="6">Exodeoxyribonuclease 7 small subunit</fullName>
        <ecNumber evidence="6">3.1.11.6</ecNumber>
    </recommendedName>
    <alternativeName>
        <fullName evidence="6">Exodeoxyribonuclease VII small subunit</fullName>
        <shortName evidence="6">Exonuclease VII small subunit</shortName>
    </alternativeName>
</protein>
<comment type="subunit">
    <text evidence="6">Heterooligomer composed of large and small subunits.</text>
</comment>
<dbReference type="NCBIfam" id="TIGR01280">
    <property type="entry name" value="xseB"/>
    <property type="match status" value="1"/>
</dbReference>
<keyword evidence="3 6" id="KW-0540">Nuclease</keyword>
<keyword evidence="4 6" id="KW-0378">Hydrolase</keyword>
<comment type="caution">
    <text evidence="7">The sequence shown here is derived from an EMBL/GenBank/DDBJ whole genome shotgun (WGS) entry which is preliminary data.</text>
</comment>
<dbReference type="OrthoDB" id="1697399at2"/>
<dbReference type="GO" id="GO:0005829">
    <property type="term" value="C:cytosol"/>
    <property type="evidence" value="ECO:0007669"/>
    <property type="project" value="TreeGrafter"/>
</dbReference>
<dbReference type="PANTHER" id="PTHR34137:SF1">
    <property type="entry name" value="EXODEOXYRIBONUCLEASE 7 SMALL SUBUNIT"/>
    <property type="match status" value="1"/>
</dbReference>
<comment type="subcellular location">
    <subcellularLocation>
        <location evidence="6">Cytoplasm</location>
    </subcellularLocation>
</comment>
<organism evidence="7 8">
    <name type="scientific">Clostridium thermosuccinogenes</name>
    <dbReference type="NCBI Taxonomy" id="84032"/>
    <lineage>
        <taxon>Bacteria</taxon>
        <taxon>Bacillati</taxon>
        <taxon>Bacillota</taxon>
        <taxon>Clostridia</taxon>
        <taxon>Eubacteriales</taxon>
        <taxon>Clostridiaceae</taxon>
        <taxon>Clostridium</taxon>
    </lineage>
</organism>
<gene>
    <name evidence="6 7" type="primary">xseB</name>
    <name evidence="7" type="ORF">CDQ84_04795</name>
</gene>
<dbReference type="AlphaFoldDB" id="A0A2K2FJ02"/>
<comment type="function">
    <text evidence="6">Bidirectionally degrades single-stranded DNA into large acid-insoluble oligonucleotides, which are then degraded further into small acid-soluble oligonucleotides.</text>
</comment>
<evidence type="ECO:0000256" key="5">
    <source>
        <dbReference type="ARBA" id="ARBA00022839"/>
    </source>
</evidence>
<reference evidence="7 8" key="1">
    <citation type="submission" date="2017-06" db="EMBL/GenBank/DDBJ databases">
        <title>Investigating the central metabolism of Clostridium thermosuccinogenes.</title>
        <authorList>
            <person name="Koendjbiharie J.G."/>
            <person name="van Kranenburg R."/>
        </authorList>
    </citation>
    <scope>NUCLEOTIDE SEQUENCE [LARGE SCALE GENOMIC DNA]</scope>
    <source>
        <strain evidence="7 8">DSM 5806</strain>
    </source>
</reference>